<evidence type="ECO:0000313" key="4">
    <source>
        <dbReference type="Proteomes" id="UP001479606"/>
    </source>
</evidence>
<dbReference type="RefSeq" id="WP_342296398.1">
    <property type="nucleotide sequence ID" value="NZ_JBCEVZ010000007.1"/>
</dbReference>
<comment type="caution">
    <text evidence="3">The sequence shown here is derived from an EMBL/GenBank/DDBJ whole genome shotgun (WGS) entry which is preliminary data.</text>
</comment>
<reference evidence="3 4" key="1">
    <citation type="journal article" date="2018" name="Arch. Microbiol.">
        <title>Hymenobacter segetis sp. nov., isolated from soil.</title>
        <authorList>
            <person name="Ten L.N."/>
            <person name="Lim S.J."/>
            <person name="Kim B.O."/>
            <person name="Kang I.K."/>
            <person name="Jung H.Y."/>
        </authorList>
    </citation>
    <scope>NUCLEOTIDE SEQUENCE [LARGE SCALE GENOMIC DNA]</scope>
    <source>
        <strain evidence="3 4">S7-3-11</strain>
    </source>
</reference>
<proteinExistence type="predicted"/>
<evidence type="ECO:0000259" key="2">
    <source>
        <dbReference type="Pfam" id="PF14292"/>
    </source>
</evidence>
<feature type="domain" description="SusE outer membrane protein" evidence="2">
    <location>
        <begin position="25"/>
        <end position="137"/>
    </location>
</feature>
<name>A0ABU9LT52_9BACT</name>
<sequence>MTKNLFTTALLAGLLAVSFTSCKKDEIRTTATFSDAPKLSSNTTNAGVLLRANKDNDAVTYTWTPYTYTLSDNTTSTSPVIYTLQISADGAFANPYELVAGTDKAASLKLTVGQLNAALINLKAPLTKASTLQVRLKTFVANNESAIYSNAVSISATPYDECVAPNSDTWSLIGLAGVDWSTDVPLKWSCSENAYVVTMALNADEFKFRRNNDWAVNLGGAGSGVTTLTVGGTTALATGNPPNLKIGTAGTYTIKLKVTGSGATTAGTVTLVK</sequence>
<gene>
    <name evidence="3" type="ORF">AAFH49_04975</name>
</gene>
<dbReference type="InterPro" id="IPR025970">
    <property type="entry name" value="SusE"/>
</dbReference>
<keyword evidence="4" id="KW-1185">Reference proteome</keyword>
<evidence type="ECO:0000256" key="1">
    <source>
        <dbReference type="SAM" id="SignalP"/>
    </source>
</evidence>
<feature type="signal peptide" evidence="1">
    <location>
        <begin position="1"/>
        <end position="23"/>
    </location>
</feature>
<dbReference type="Pfam" id="PF14292">
    <property type="entry name" value="SusE"/>
    <property type="match status" value="1"/>
</dbReference>
<feature type="chain" id="PRO_5045531277" evidence="1">
    <location>
        <begin position="24"/>
        <end position="273"/>
    </location>
</feature>
<dbReference type="PROSITE" id="PS51257">
    <property type="entry name" value="PROKAR_LIPOPROTEIN"/>
    <property type="match status" value="1"/>
</dbReference>
<evidence type="ECO:0000313" key="3">
    <source>
        <dbReference type="EMBL" id="MEL5993551.1"/>
    </source>
</evidence>
<dbReference type="Gene3D" id="2.60.40.3620">
    <property type="match status" value="1"/>
</dbReference>
<protein>
    <submittedName>
        <fullName evidence="3">SusE domain-containing protein</fullName>
    </submittedName>
</protein>
<keyword evidence="1" id="KW-0732">Signal</keyword>
<dbReference type="Proteomes" id="UP001479606">
    <property type="component" value="Unassembled WGS sequence"/>
</dbReference>
<organism evidence="3 4">
    <name type="scientific">Hymenobacter segetis</name>
    <dbReference type="NCBI Taxonomy" id="2025509"/>
    <lineage>
        <taxon>Bacteria</taxon>
        <taxon>Pseudomonadati</taxon>
        <taxon>Bacteroidota</taxon>
        <taxon>Cytophagia</taxon>
        <taxon>Cytophagales</taxon>
        <taxon>Hymenobacteraceae</taxon>
        <taxon>Hymenobacter</taxon>
    </lineage>
</organism>
<dbReference type="EMBL" id="JBCEVZ010000007">
    <property type="protein sequence ID" value="MEL5993551.1"/>
    <property type="molecule type" value="Genomic_DNA"/>
</dbReference>
<accession>A0ABU9LT52</accession>